<dbReference type="InterPro" id="IPR039184">
    <property type="entry name" value="SARM1"/>
</dbReference>
<reference evidence="7 8" key="1">
    <citation type="submission" date="2024-06" db="EMBL/GenBank/DDBJ databases">
        <authorList>
            <person name="Kraege A."/>
            <person name="Thomma B."/>
        </authorList>
    </citation>
    <scope>NUCLEOTIDE SEQUENCE [LARGE SCALE GENOMIC DNA]</scope>
</reference>
<evidence type="ECO:0000313" key="8">
    <source>
        <dbReference type="Proteomes" id="UP001497392"/>
    </source>
</evidence>
<name>A0ABP1G680_9CHLO</name>
<feature type="compositionally biased region" description="Basic and acidic residues" evidence="5">
    <location>
        <begin position="949"/>
        <end position="976"/>
    </location>
</feature>
<dbReference type="Proteomes" id="UP001497392">
    <property type="component" value="Unassembled WGS sequence"/>
</dbReference>
<feature type="region of interest" description="Disordered" evidence="5">
    <location>
        <begin position="521"/>
        <end position="571"/>
    </location>
</feature>
<dbReference type="PANTHER" id="PTHR22998">
    <property type="entry name" value="SARM1"/>
    <property type="match status" value="1"/>
</dbReference>
<dbReference type="PANTHER" id="PTHR22998:SF1">
    <property type="entry name" value="NAD(+) HYDROLASE SARM1"/>
    <property type="match status" value="1"/>
</dbReference>
<keyword evidence="4" id="KW-0378">Hydrolase</keyword>
<feature type="region of interest" description="Disordered" evidence="5">
    <location>
        <begin position="1"/>
        <end position="24"/>
    </location>
</feature>
<feature type="region of interest" description="Disordered" evidence="5">
    <location>
        <begin position="345"/>
        <end position="385"/>
    </location>
</feature>
<dbReference type="SMART" id="SM00454">
    <property type="entry name" value="SAM"/>
    <property type="match status" value="1"/>
</dbReference>
<feature type="compositionally biased region" description="Basic and acidic residues" evidence="5">
    <location>
        <begin position="345"/>
        <end position="357"/>
    </location>
</feature>
<dbReference type="Gene3D" id="1.10.150.50">
    <property type="entry name" value="Transcription Factor, Ets-1"/>
    <property type="match status" value="1"/>
</dbReference>
<evidence type="ECO:0000256" key="2">
    <source>
        <dbReference type="ARBA" id="ARBA00022490"/>
    </source>
</evidence>
<keyword evidence="2" id="KW-0963">Cytoplasm</keyword>
<accession>A0ABP1G680</accession>
<feature type="compositionally biased region" description="Basic and acidic residues" evidence="5">
    <location>
        <begin position="104"/>
        <end position="114"/>
    </location>
</feature>
<keyword evidence="8" id="KW-1185">Reference proteome</keyword>
<dbReference type="EMBL" id="CAXHTA020000017">
    <property type="protein sequence ID" value="CAL5227622.1"/>
    <property type="molecule type" value="Genomic_DNA"/>
</dbReference>
<feature type="region of interest" description="Disordered" evidence="5">
    <location>
        <begin position="446"/>
        <end position="471"/>
    </location>
</feature>
<evidence type="ECO:0000256" key="4">
    <source>
        <dbReference type="ARBA" id="ARBA00022801"/>
    </source>
</evidence>
<feature type="region of interest" description="Disordered" evidence="5">
    <location>
        <begin position="89"/>
        <end position="126"/>
    </location>
</feature>
<dbReference type="InterPro" id="IPR001660">
    <property type="entry name" value="SAM"/>
</dbReference>
<evidence type="ECO:0000256" key="5">
    <source>
        <dbReference type="SAM" id="MobiDB-lite"/>
    </source>
</evidence>
<feature type="compositionally biased region" description="Low complexity" evidence="5">
    <location>
        <begin position="981"/>
        <end position="990"/>
    </location>
</feature>
<dbReference type="Pfam" id="PF00536">
    <property type="entry name" value="SAM_1"/>
    <property type="match status" value="1"/>
</dbReference>
<keyword evidence="3" id="KW-0677">Repeat</keyword>
<evidence type="ECO:0000259" key="6">
    <source>
        <dbReference type="PROSITE" id="PS50105"/>
    </source>
</evidence>
<feature type="compositionally biased region" description="Low complexity" evidence="5">
    <location>
        <begin position="522"/>
        <end position="541"/>
    </location>
</feature>
<comment type="caution">
    <text evidence="7">The sequence shown here is derived from an EMBL/GenBank/DDBJ whole genome shotgun (WGS) entry which is preliminary data.</text>
</comment>
<gene>
    <name evidence="7" type="primary">g10626</name>
    <name evidence="7" type="ORF">VP750_LOCUS9528</name>
</gene>
<feature type="compositionally biased region" description="Low complexity" evidence="5">
    <location>
        <begin position="358"/>
        <end position="371"/>
    </location>
</feature>
<evidence type="ECO:0000256" key="1">
    <source>
        <dbReference type="ARBA" id="ARBA00004496"/>
    </source>
</evidence>
<evidence type="ECO:0000256" key="3">
    <source>
        <dbReference type="ARBA" id="ARBA00022737"/>
    </source>
</evidence>
<feature type="region of interest" description="Disordered" evidence="5">
    <location>
        <begin position="177"/>
        <end position="201"/>
    </location>
</feature>
<dbReference type="PROSITE" id="PS50105">
    <property type="entry name" value="SAM_DOMAIN"/>
    <property type="match status" value="1"/>
</dbReference>
<feature type="compositionally biased region" description="Polar residues" evidence="5">
    <location>
        <begin position="93"/>
        <end position="103"/>
    </location>
</feature>
<sequence>MRTSLTALAEDPYWQQKRDERKDSLQQKGLLGIPEMHEAGGSASIATTDFIALALSQTYQAKSNSSATAPTGDAGTQSAFGQGSIAALHRPSRASQQDATLRNGSDRMQADHVSPEAGSMHQHPRQGSAVKFALEEVDAPHDPAQRVDVPEASNEQGAATQSMRLEAQHMALPTQDNSGITHALEPPQDPQGETQSGDWREQQQRWLQMPSGLAEAAGLQVEPGSHADTLPASTAHSEEGPEDRLPGLGNQQRHPLNPIKVQSRRERLEEGVRRQMGVPVAAWGVREVCDWAEHIGLGQYRKRFLHHCIGGALLLELTEHNLKVDLAIPSLGHRKGLMRAIQDLRRHSTAHSADHPGDAYAPDSAPSSPDSIPLHNMQAGAAPTGEVPGAVNTLVCEQQHNRLMKHLNRAQTRAALRRVAEQQAERSRILADEEVSRLRGQLVSLGSPHDADGSAHLQSGTPEHAAQHSGVDRHGLISHPKAIVLAGAVPWQPAGAALRPMSSGGLGSEFASQELAQRALLGSRGSRPGTAGTTGSGRSRPASPFLERLQEKQKQGLAWPTGQNGPEASRQGVQEDAACLAAFCSTRSDTMHLAPYFEGLAKQRQALSAVADLAHSMDSHDNTTASQSMVIGDDGQAPEGGHADEDMSTHDSWQHQLIEAIHELAEKFQALLSLPTVQMAAFRDLPVGARLKRLVACVHSAAFMQRYRSDLDTRETRRKELATRWIQEEHYKDAVPAGRLARFHKPLQTPEQRRAADAAAAHAHFARLGWSRAEVAGGQVDGQLDALVARAHAMQEYAKRLENLAPHARPFQHPPTFTSDGLDALQQQALASVPEGPPAKSVSGLRMFGGPALQETVSLLTACRPEELHKLEQLTGPKKVLAAFRLLRSQSFVKSADADLQRREERAAAALSALGPKQQRQLSPAEAQAFYDRLLEDSDHRLHNREQLRQEAEDAAAKKQQEAQDYLKRAHAESAARRAKAAAVAKTKGT</sequence>
<feature type="region of interest" description="Disordered" evidence="5">
    <location>
        <begin position="949"/>
        <end position="990"/>
    </location>
</feature>
<feature type="domain" description="SAM" evidence="6">
    <location>
        <begin position="283"/>
        <end position="347"/>
    </location>
</feature>
<proteinExistence type="predicted"/>
<feature type="region of interest" description="Disordered" evidence="5">
    <location>
        <begin position="224"/>
        <end position="261"/>
    </location>
</feature>
<comment type="subcellular location">
    <subcellularLocation>
        <location evidence="1">Cytoplasm</location>
    </subcellularLocation>
</comment>
<protein>
    <submittedName>
        <fullName evidence="7">G10626 protein</fullName>
    </submittedName>
</protein>
<feature type="compositionally biased region" description="Basic and acidic residues" evidence="5">
    <location>
        <begin position="236"/>
        <end position="245"/>
    </location>
</feature>
<dbReference type="SUPFAM" id="SSF47769">
    <property type="entry name" value="SAM/Pointed domain"/>
    <property type="match status" value="1"/>
</dbReference>
<organism evidence="7 8">
    <name type="scientific">Coccomyxa viridis</name>
    <dbReference type="NCBI Taxonomy" id="1274662"/>
    <lineage>
        <taxon>Eukaryota</taxon>
        <taxon>Viridiplantae</taxon>
        <taxon>Chlorophyta</taxon>
        <taxon>core chlorophytes</taxon>
        <taxon>Trebouxiophyceae</taxon>
        <taxon>Trebouxiophyceae incertae sedis</taxon>
        <taxon>Coccomyxaceae</taxon>
        <taxon>Coccomyxa</taxon>
    </lineage>
</organism>
<evidence type="ECO:0000313" key="7">
    <source>
        <dbReference type="EMBL" id="CAL5227622.1"/>
    </source>
</evidence>
<dbReference type="InterPro" id="IPR013761">
    <property type="entry name" value="SAM/pointed_sf"/>
</dbReference>